<accession>A0ABV6CIB7</accession>
<evidence type="ECO:0000313" key="2">
    <source>
        <dbReference type="Proteomes" id="UP001589795"/>
    </source>
</evidence>
<sequence>NLHNAALIKLTQLRPPSPNAYLRTVRQQPWTTDASLSISRQLHVADRHSRFMALSPSAGLQSE</sequence>
<comment type="caution">
    <text evidence="1">The sequence shown here is derived from an EMBL/GenBank/DDBJ whole genome shotgun (WGS) entry which is preliminary data.</text>
</comment>
<organism evidence="1 2">
    <name type="scientific">Paracoccus rhizosphaerae</name>
    <dbReference type="NCBI Taxonomy" id="1133347"/>
    <lineage>
        <taxon>Bacteria</taxon>
        <taxon>Pseudomonadati</taxon>
        <taxon>Pseudomonadota</taxon>
        <taxon>Alphaproteobacteria</taxon>
        <taxon>Rhodobacterales</taxon>
        <taxon>Paracoccaceae</taxon>
        <taxon>Paracoccus</taxon>
    </lineage>
</organism>
<dbReference type="RefSeq" id="WP_378926567.1">
    <property type="nucleotide sequence ID" value="NZ_JBHLWQ010000082.1"/>
</dbReference>
<keyword evidence="2" id="KW-1185">Reference proteome</keyword>
<evidence type="ECO:0008006" key="3">
    <source>
        <dbReference type="Google" id="ProtNLM"/>
    </source>
</evidence>
<reference evidence="1 2" key="1">
    <citation type="submission" date="2024-09" db="EMBL/GenBank/DDBJ databases">
        <authorList>
            <person name="Sun Q."/>
            <person name="Mori K."/>
        </authorList>
    </citation>
    <scope>NUCLEOTIDE SEQUENCE [LARGE SCALE GENOMIC DNA]</scope>
    <source>
        <strain evidence="1 2">CCM 7904</strain>
    </source>
</reference>
<proteinExistence type="predicted"/>
<dbReference type="EMBL" id="JBHLWQ010000082">
    <property type="protein sequence ID" value="MFC0200504.1"/>
    <property type="molecule type" value="Genomic_DNA"/>
</dbReference>
<feature type="non-terminal residue" evidence="1">
    <location>
        <position position="1"/>
    </location>
</feature>
<gene>
    <name evidence="1" type="ORF">ACFFIZ_09275</name>
</gene>
<evidence type="ECO:0000313" key="1">
    <source>
        <dbReference type="EMBL" id="MFC0200504.1"/>
    </source>
</evidence>
<name>A0ABV6CIB7_9RHOB</name>
<dbReference type="Proteomes" id="UP001589795">
    <property type="component" value="Unassembled WGS sequence"/>
</dbReference>
<protein>
    <recommendedName>
        <fullName evidence="3">Transposase</fullName>
    </recommendedName>
</protein>